<keyword evidence="2" id="KW-0808">Transferase</keyword>
<protein>
    <submittedName>
        <fullName evidence="2">Glycosyl transferase, group 1</fullName>
    </submittedName>
</protein>
<organism evidence="2 3">
    <name type="scientific">Pyrobaculum calidifontis (strain DSM 21063 / JCM 11548 / VA1)</name>
    <dbReference type="NCBI Taxonomy" id="410359"/>
    <lineage>
        <taxon>Archaea</taxon>
        <taxon>Thermoproteota</taxon>
        <taxon>Thermoprotei</taxon>
        <taxon>Thermoproteales</taxon>
        <taxon>Thermoproteaceae</taxon>
        <taxon>Pyrobaculum</taxon>
    </lineage>
</organism>
<dbReference type="Pfam" id="PF00534">
    <property type="entry name" value="Glycos_transf_1"/>
    <property type="match status" value="1"/>
</dbReference>
<dbReference type="InterPro" id="IPR001296">
    <property type="entry name" value="Glyco_trans_1"/>
</dbReference>
<gene>
    <name evidence="2" type="ordered locus">Pcal_0475</name>
</gene>
<proteinExistence type="predicted"/>
<keyword evidence="3" id="KW-1185">Reference proteome</keyword>
<dbReference type="PANTHER" id="PTHR45947:SF13">
    <property type="entry name" value="TRANSFERASE"/>
    <property type="match status" value="1"/>
</dbReference>
<accession>A3MTD9</accession>
<dbReference type="KEGG" id="pcl:Pcal_0475"/>
<dbReference type="PANTHER" id="PTHR45947">
    <property type="entry name" value="SULFOQUINOVOSYL TRANSFERASE SQD2"/>
    <property type="match status" value="1"/>
</dbReference>
<dbReference type="RefSeq" id="WP_011849164.1">
    <property type="nucleotide sequence ID" value="NC_009073.1"/>
</dbReference>
<dbReference type="Proteomes" id="UP000001431">
    <property type="component" value="Chromosome"/>
</dbReference>
<evidence type="ECO:0000259" key="1">
    <source>
        <dbReference type="Pfam" id="PF00534"/>
    </source>
</evidence>
<reference evidence="2" key="1">
    <citation type="submission" date="2007-02" db="EMBL/GenBank/DDBJ databases">
        <title>Complete sequence of Pyrobaculum calidifontis JCM 11548.</title>
        <authorList>
            <consortium name="US DOE Joint Genome Institute"/>
            <person name="Copeland A."/>
            <person name="Lucas S."/>
            <person name="Lapidus A."/>
            <person name="Barry K."/>
            <person name="Glavina del Rio T."/>
            <person name="Dalin E."/>
            <person name="Tice H."/>
            <person name="Pitluck S."/>
            <person name="Chain P."/>
            <person name="Malfatti S."/>
            <person name="Shin M."/>
            <person name="Vergez L."/>
            <person name="Schmutz J."/>
            <person name="Larimer F."/>
            <person name="Land M."/>
            <person name="Hauser L."/>
            <person name="Kyrpides N."/>
            <person name="Mikhailova N."/>
            <person name="Cozen A.E."/>
            <person name="Fitz-Gibbon S.T."/>
            <person name="House C.H."/>
            <person name="Saltikov C."/>
            <person name="Lowe T.M."/>
            <person name="Richardson P."/>
        </authorList>
    </citation>
    <scope>NUCLEOTIDE SEQUENCE [LARGE SCALE GENOMIC DNA]</scope>
    <source>
        <strain evidence="2">JCM 11548</strain>
    </source>
</reference>
<dbReference type="eggNOG" id="arCOG01418">
    <property type="taxonomic scope" value="Archaea"/>
</dbReference>
<dbReference type="CAZy" id="GT4">
    <property type="family name" value="Glycosyltransferase Family 4"/>
</dbReference>
<dbReference type="InterPro" id="IPR050194">
    <property type="entry name" value="Glycosyltransferase_grp1"/>
</dbReference>
<dbReference type="GO" id="GO:0016757">
    <property type="term" value="F:glycosyltransferase activity"/>
    <property type="evidence" value="ECO:0007669"/>
    <property type="project" value="InterPro"/>
</dbReference>
<dbReference type="Gene3D" id="3.40.50.2000">
    <property type="entry name" value="Glycogen Phosphorylase B"/>
    <property type="match status" value="2"/>
</dbReference>
<name>A3MTD9_PYRCJ</name>
<dbReference type="GeneID" id="4909883"/>
<dbReference type="STRING" id="410359.Pcal_0475"/>
<evidence type="ECO:0000313" key="2">
    <source>
        <dbReference type="EMBL" id="ABO07906.1"/>
    </source>
</evidence>
<feature type="domain" description="Glycosyl transferase family 1" evidence="1">
    <location>
        <begin position="205"/>
        <end position="302"/>
    </location>
</feature>
<evidence type="ECO:0000313" key="3">
    <source>
        <dbReference type="Proteomes" id="UP000001431"/>
    </source>
</evidence>
<dbReference type="SUPFAM" id="SSF53756">
    <property type="entry name" value="UDP-Glycosyltransferase/glycogen phosphorylase"/>
    <property type="match status" value="1"/>
</dbReference>
<dbReference type="EMBL" id="CP000561">
    <property type="protein sequence ID" value="ABO07906.1"/>
    <property type="molecule type" value="Genomic_DNA"/>
</dbReference>
<dbReference type="HOGENOM" id="CLU_711016_0_0_2"/>
<dbReference type="AlphaFoldDB" id="A3MTD9"/>
<sequence>MRVLAVVEDWPDRGGGLLATELWLKAACREVEVVVVGPRPFPPCPHLPHPLPHQRPKLWLTRPRVDLAKFDVLYIPRYAYHLIPAAKRLGLRAVVHMHGYPTYLSTGQPHDWRYETATVKRLYAAAAAKAVETLIDKWLRQADAVICVSRAHCARLEKYRVVYVPNPPPPVPQISAPRARRFVYPWGPRPFKGPHIARAVAKALGTELVETGELSRGEYYHVVATSKALLAPALWDEPYGYAVVEAMMLGTPPVAFARGAIPELVEGTEAEAYLAHNLAEFAKAAKKALEEPPPPKLAKEAREKFRTELDRFLKALMG</sequence>